<sequence length="300" mass="35639">MGKLSERDIRGIIRQWKKGKPVRELAEYHSVTRQRIYQIISSYEKTGQYPYPKTPGRKPGEIPYEIENLILSYHDKYSVGPCHLENKIEKETKIHIPHNTIYRVLLNHGRVEICMKKRRQRKWVRYEREHSMSLWQGDWKLVKLNNNDYWLVAFIDDSSRLVTCYGVFDRPTTMNAIKVLETGFEQYGIPREILTDNGTQFVSARNSETADHNFKKFLEFHGIKQIRAIVHHSQTNGKRERFFGEVEGRVEKFGSIDAVVSWHNELKPHSSLDYDQPANVFFYRLPPERIMNYAQRWMYA</sequence>
<dbReference type="Pfam" id="PF00665">
    <property type="entry name" value="rve"/>
    <property type="match status" value="1"/>
</dbReference>
<evidence type="ECO:0000313" key="2">
    <source>
        <dbReference type="EMBL" id="WFN38026.1"/>
    </source>
</evidence>
<dbReference type="SUPFAM" id="SSF53098">
    <property type="entry name" value="Ribonuclease H-like"/>
    <property type="match status" value="1"/>
</dbReference>
<dbReference type="InterPro" id="IPR050951">
    <property type="entry name" value="Retrovirus_Pol_polyprotein"/>
</dbReference>
<protein>
    <submittedName>
        <fullName evidence="2">DDE-type integrase/transposase/recombinase</fullName>
    </submittedName>
</protein>
<dbReference type="AlphaFoldDB" id="A0AAF0FTS7"/>
<dbReference type="SUPFAM" id="SSF46689">
    <property type="entry name" value="Homeodomain-like"/>
    <property type="match status" value="1"/>
</dbReference>
<dbReference type="PROSITE" id="PS50994">
    <property type="entry name" value="INTEGRASE"/>
    <property type="match status" value="1"/>
</dbReference>
<organism evidence="2 3">
    <name type="scientific">Methanomicrobium antiquum</name>
    <dbReference type="NCBI Taxonomy" id="487686"/>
    <lineage>
        <taxon>Archaea</taxon>
        <taxon>Methanobacteriati</taxon>
        <taxon>Methanobacteriota</taxon>
        <taxon>Stenosarchaea group</taxon>
        <taxon>Methanomicrobia</taxon>
        <taxon>Methanomicrobiales</taxon>
        <taxon>Methanomicrobiaceae</taxon>
        <taxon>Methanomicrobium</taxon>
    </lineage>
</organism>
<keyword evidence="3" id="KW-1185">Reference proteome</keyword>
<dbReference type="Gene3D" id="3.30.420.10">
    <property type="entry name" value="Ribonuclease H-like superfamily/Ribonuclease H"/>
    <property type="match status" value="1"/>
</dbReference>
<evidence type="ECO:0000259" key="1">
    <source>
        <dbReference type="PROSITE" id="PS50994"/>
    </source>
</evidence>
<feature type="domain" description="Integrase catalytic" evidence="1">
    <location>
        <begin position="125"/>
        <end position="295"/>
    </location>
</feature>
<proteinExistence type="predicted"/>
<dbReference type="KEGG" id="manq:L1994_01170"/>
<dbReference type="GO" id="GO:0003676">
    <property type="term" value="F:nucleic acid binding"/>
    <property type="evidence" value="ECO:0007669"/>
    <property type="project" value="InterPro"/>
</dbReference>
<evidence type="ECO:0000313" key="3">
    <source>
        <dbReference type="Proteomes" id="UP001218895"/>
    </source>
</evidence>
<dbReference type="PANTHER" id="PTHR37984">
    <property type="entry name" value="PROTEIN CBG26694"/>
    <property type="match status" value="1"/>
</dbReference>
<dbReference type="GO" id="GO:0015074">
    <property type="term" value="P:DNA integration"/>
    <property type="evidence" value="ECO:0007669"/>
    <property type="project" value="InterPro"/>
</dbReference>
<dbReference type="InterPro" id="IPR012337">
    <property type="entry name" value="RNaseH-like_sf"/>
</dbReference>
<gene>
    <name evidence="2" type="ORF">L1994_01170</name>
</gene>
<dbReference type="RefSeq" id="WP_278100859.1">
    <property type="nucleotide sequence ID" value="NZ_CP091092.1"/>
</dbReference>
<name>A0AAF0FTS7_9EURY</name>
<dbReference type="InterPro" id="IPR036397">
    <property type="entry name" value="RNaseH_sf"/>
</dbReference>
<dbReference type="InterPro" id="IPR009057">
    <property type="entry name" value="Homeodomain-like_sf"/>
</dbReference>
<reference evidence="2" key="1">
    <citation type="submission" date="2022-01" db="EMBL/GenBank/DDBJ databases">
        <title>Complete genome of Methanomicrobium antiquum DSM 21220.</title>
        <authorList>
            <person name="Chen S.-C."/>
            <person name="You Y.-T."/>
            <person name="Zhou Y.-Z."/>
            <person name="Lai M.-C."/>
        </authorList>
    </citation>
    <scope>NUCLEOTIDE SEQUENCE</scope>
    <source>
        <strain evidence="2">DSM 21220</strain>
    </source>
</reference>
<dbReference type="GeneID" id="79948963"/>
<dbReference type="PANTHER" id="PTHR37984:SF5">
    <property type="entry name" value="PROTEIN NYNRIN-LIKE"/>
    <property type="match status" value="1"/>
</dbReference>
<dbReference type="Proteomes" id="UP001218895">
    <property type="component" value="Chromosome"/>
</dbReference>
<accession>A0AAF0FTS7</accession>
<dbReference type="EMBL" id="CP091092">
    <property type="protein sequence ID" value="WFN38026.1"/>
    <property type="molecule type" value="Genomic_DNA"/>
</dbReference>
<dbReference type="InterPro" id="IPR001584">
    <property type="entry name" value="Integrase_cat-core"/>
</dbReference>